<dbReference type="GeneID" id="65115489"/>
<keyword evidence="2" id="KW-0479">Metal-binding</keyword>
<accession>A0A346FKD0</accession>
<reference evidence="7" key="1">
    <citation type="submission" date="2018-07" db="EMBL/GenBank/DDBJ databases">
        <title>Complete genome sequence of the cyanophage S-PRM1 isolated from Singapore coastal waters.</title>
        <authorList>
            <person name="Chenard C."/>
            <person name="Kolundzija S."/>
            <person name="Lauro F.M."/>
        </authorList>
    </citation>
    <scope>NUCLEOTIDE SEQUENCE [LARGE SCALE GENOMIC DNA]</scope>
</reference>
<dbReference type="KEGG" id="vg:65115489"/>
<dbReference type="InterPro" id="IPR006620">
    <property type="entry name" value="Pro_4_hyd_alph"/>
</dbReference>
<proteinExistence type="predicted"/>
<dbReference type="Proteomes" id="UP000259950">
    <property type="component" value="Segment"/>
</dbReference>
<dbReference type="GO" id="GO:0031418">
    <property type="term" value="F:L-ascorbic acid binding"/>
    <property type="evidence" value="ECO:0007669"/>
    <property type="project" value="InterPro"/>
</dbReference>
<dbReference type="SMART" id="SM00702">
    <property type="entry name" value="P4Hc"/>
    <property type="match status" value="1"/>
</dbReference>
<dbReference type="GO" id="GO:0005506">
    <property type="term" value="F:iron ion binding"/>
    <property type="evidence" value="ECO:0007669"/>
    <property type="project" value="InterPro"/>
</dbReference>
<keyword evidence="4" id="KW-0560">Oxidoreductase</keyword>
<evidence type="ECO:0000256" key="1">
    <source>
        <dbReference type="ARBA" id="ARBA00001961"/>
    </source>
</evidence>
<dbReference type="RefSeq" id="YP_010097822.1">
    <property type="nucleotide sequence ID" value="NC_055761.1"/>
</dbReference>
<keyword evidence="3" id="KW-0223">Dioxygenase</keyword>
<protein>
    <submittedName>
        <fullName evidence="7">2OG-Fe(II) oxygenase</fullName>
    </submittedName>
</protein>
<evidence type="ECO:0000256" key="5">
    <source>
        <dbReference type="ARBA" id="ARBA00023004"/>
    </source>
</evidence>
<sequence length="200" mass="22941">MDENFIGIYPNVLSQEECEYLINSIEEASRRPNLSFLHGKPAEAADLLNRHDYSFYVNNANTVDEQNREAHLIVDAALNKAAQQYAETYFPVICVHASSHWVKLQKTPKKGGFHSWHCENSSLQYCDRALAWTIYLNDVPEGEGETEFLWQGVKVQPKAGTCAIWPAYFTHVHRGNPVYSCEKYIATGWYTYDERPKTNS</sequence>
<evidence type="ECO:0000259" key="6">
    <source>
        <dbReference type="SMART" id="SM00702"/>
    </source>
</evidence>
<keyword evidence="5" id="KW-0408">Iron</keyword>
<dbReference type="InterPro" id="IPR045054">
    <property type="entry name" value="P4HA-like"/>
</dbReference>
<keyword evidence="8" id="KW-1185">Reference proteome</keyword>
<dbReference type="EMBL" id="MH629685">
    <property type="protein sequence ID" value="AXN58435.1"/>
    <property type="molecule type" value="Genomic_DNA"/>
</dbReference>
<name>A0A346FKD0_9CAUD</name>
<evidence type="ECO:0000256" key="2">
    <source>
        <dbReference type="ARBA" id="ARBA00022723"/>
    </source>
</evidence>
<dbReference type="Pfam" id="PF13640">
    <property type="entry name" value="2OG-FeII_Oxy_3"/>
    <property type="match status" value="1"/>
</dbReference>
<organism evidence="7">
    <name type="scientific">Synechococcus virus S-PRM1</name>
    <dbReference type="NCBI Taxonomy" id="2100130"/>
    <lineage>
        <taxon>Viruses</taxon>
        <taxon>Duplodnaviria</taxon>
        <taxon>Heunggongvirae</taxon>
        <taxon>Uroviricota</taxon>
        <taxon>Caudoviricetes</taxon>
        <taxon>Pantevenvirales</taxon>
        <taxon>Kyanoviridae</taxon>
        <taxon>Makelovirus</taxon>
        <taxon>Makelovirus prm1</taxon>
    </lineage>
</organism>
<dbReference type="PANTHER" id="PTHR10869">
    <property type="entry name" value="PROLYL 4-HYDROXYLASE ALPHA SUBUNIT"/>
    <property type="match status" value="1"/>
</dbReference>
<feature type="domain" description="Prolyl 4-hydroxylase alpha subunit" evidence="6">
    <location>
        <begin position="4"/>
        <end position="191"/>
    </location>
</feature>
<evidence type="ECO:0000313" key="8">
    <source>
        <dbReference type="Proteomes" id="UP000259950"/>
    </source>
</evidence>
<evidence type="ECO:0000256" key="3">
    <source>
        <dbReference type="ARBA" id="ARBA00022964"/>
    </source>
</evidence>
<dbReference type="InterPro" id="IPR044862">
    <property type="entry name" value="Pro_4_hyd_alph_FE2OG_OXY"/>
</dbReference>
<evidence type="ECO:0000256" key="4">
    <source>
        <dbReference type="ARBA" id="ARBA00023002"/>
    </source>
</evidence>
<dbReference type="SUPFAM" id="SSF51197">
    <property type="entry name" value="Clavaminate synthase-like"/>
    <property type="match status" value="1"/>
</dbReference>
<dbReference type="GO" id="GO:0051213">
    <property type="term" value="F:dioxygenase activity"/>
    <property type="evidence" value="ECO:0007669"/>
    <property type="project" value="UniProtKB-KW"/>
</dbReference>
<comment type="cofactor">
    <cofactor evidence="1">
        <name>L-ascorbate</name>
        <dbReference type="ChEBI" id="CHEBI:38290"/>
    </cofactor>
</comment>
<dbReference type="PANTHER" id="PTHR10869:SF246">
    <property type="entry name" value="TRANSMEMBRANE PROLYL 4-HYDROXYLASE"/>
    <property type="match status" value="1"/>
</dbReference>
<dbReference type="GO" id="GO:0016705">
    <property type="term" value="F:oxidoreductase activity, acting on paired donors, with incorporation or reduction of molecular oxygen"/>
    <property type="evidence" value="ECO:0007669"/>
    <property type="project" value="InterPro"/>
</dbReference>
<evidence type="ECO:0000313" key="7">
    <source>
        <dbReference type="EMBL" id="AXN58435.1"/>
    </source>
</evidence>
<dbReference type="Gene3D" id="2.60.120.620">
    <property type="entry name" value="q2cbj1_9rhob like domain"/>
    <property type="match status" value="1"/>
</dbReference>